<dbReference type="CDD" id="cd12148">
    <property type="entry name" value="fungal_TF_MHR"/>
    <property type="match status" value="1"/>
</dbReference>
<dbReference type="PANTHER" id="PTHR43779:SF2">
    <property type="entry name" value="ALPHA-KETOGLUTARATE-DEPENDENT XANTHINE DIOXYGENASE XAN1"/>
    <property type="match status" value="1"/>
</dbReference>
<feature type="compositionally biased region" description="Basic and acidic residues" evidence="7">
    <location>
        <begin position="383"/>
        <end position="393"/>
    </location>
</feature>
<dbReference type="Proteomes" id="UP001056012">
    <property type="component" value="Chromosome 8"/>
</dbReference>
<reference evidence="9" key="1">
    <citation type="submission" date="2021-12" db="EMBL/GenBank/DDBJ databases">
        <title>Curvularia clavata genome.</title>
        <authorList>
            <person name="Cao Y."/>
        </authorList>
    </citation>
    <scope>NUCLEOTIDE SEQUENCE</scope>
    <source>
        <strain evidence="9">Yc1106</strain>
    </source>
</reference>
<dbReference type="Pfam" id="PF02668">
    <property type="entry name" value="TauD"/>
    <property type="match status" value="1"/>
</dbReference>
<evidence type="ECO:0000256" key="3">
    <source>
        <dbReference type="ARBA" id="ARBA00022723"/>
    </source>
</evidence>
<evidence type="ECO:0000256" key="4">
    <source>
        <dbReference type="ARBA" id="ARBA00022964"/>
    </source>
</evidence>
<proteinExistence type="inferred from homology"/>
<protein>
    <recommendedName>
        <fullName evidence="8">TauD/TfdA-like domain-containing protein</fullName>
    </recommendedName>
</protein>
<organism evidence="9 10">
    <name type="scientific">Curvularia clavata</name>
    <dbReference type="NCBI Taxonomy" id="95742"/>
    <lineage>
        <taxon>Eukaryota</taxon>
        <taxon>Fungi</taxon>
        <taxon>Dikarya</taxon>
        <taxon>Ascomycota</taxon>
        <taxon>Pezizomycotina</taxon>
        <taxon>Dothideomycetes</taxon>
        <taxon>Pleosporomycetidae</taxon>
        <taxon>Pleosporales</taxon>
        <taxon>Pleosporineae</taxon>
        <taxon>Pleosporaceae</taxon>
        <taxon>Curvularia</taxon>
    </lineage>
</organism>
<evidence type="ECO:0000256" key="7">
    <source>
        <dbReference type="SAM" id="MobiDB-lite"/>
    </source>
</evidence>
<evidence type="ECO:0000256" key="5">
    <source>
        <dbReference type="ARBA" id="ARBA00023002"/>
    </source>
</evidence>
<sequence>MSQGKLLSKPCFTIAPLEKLTEQKFDGGAVISGLDLNDISDEDVKSLSDAIWTHKVVIVKGQKNLAPIKQWELVTRFDPEAPQVHSHGDTKTFSAKGGVLSAGRDVFGIPGVENVRLIGKGFQGEDHYGLKNVDIKRGLGHDFHAEDLDPEEFNAGHTRFHRWHIDAPLYAREPAWFTTLRCIKRPRLPKISIHWDDGTGQTLETEPGLTAFFNNVQTYDLMTEEEKKMADHSWVEYAPYPYQWIENCKGNSNGLGLASQGKEKTLGELGEWDSKDVKTYPMVWLNPVTGEKAFMVHGICAYKLFIRSSPDEQPVVIDDVVEIRAFLKKIQERVLKPEYILLPKVDEGDIVIGEQDSCSTAEQQEVDALRSRIFELESELRGRRSSAELHQTDTRPPLPNHDDAGANNAYAPGRTLVPERNDGEEQSSNAADSATKDAVSILEFLAWGRRKNPYYNCVVSPEASADVRPSSRHVGDTQPGFSFPAINGGDSQLSILQLLLPNKRQLLELVRYHEECLLWCHCSFHAPTFRSQVEVFYSRFNGVIESPGLNLQWLALLFAVLTGSITCAPDNKSLAWGFRLRERETLSKKWFRAVFTCLNAAEYAANQSMLSVQAISTLTISAHLLGFSNMHSIHVAAVIRIAQGLGLHRITDESPGSVVDKECGRRLWSQLCCQDWFGIPFSDTYLINHYYSTSDQPLNCHDKDMVKVSETEPTMTTYCRLLTRIASIMPQLQDDLISCNTLFTKYEQVIKWDKQMRILASERPSFLLNIPIDPSWPCYISWARRSLAISSAHKIIMIHRSFLSDSFTNPAFCFTRRTCLAASKTIIKEWKLSMDDDGPSLWIHQAFSVAAAIILILDVMHRCPTEIEYGEHKQLAEDTVKLLQQRQNSMIATRGSELLLALLLEISDSRHTLNTRKRRHDGTQTHADPCADAGRKARQFNVSAFVKSFCNSMRQNNTTGFSNQPQGYISYLPMPGNADQVLVASEAGTLPANSPDLQLGQNTGNDTFFPPALEGGTVFENLLYLANHDFTCN</sequence>
<dbReference type="Gene3D" id="3.60.130.10">
    <property type="entry name" value="Clavaminate synthase-like"/>
    <property type="match status" value="1"/>
</dbReference>
<keyword evidence="3" id="KW-0479">Metal-binding</keyword>
<name>A0A9Q8ZF64_CURCL</name>
<gene>
    <name evidence="9" type="ORF">yc1106_09501</name>
</gene>
<keyword evidence="5" id="KW-0560">Oxidoreductase</keyword>
<keyword evidence="4" id="KW-0223">Dioxygenase</keyword>
<dbReference type="PANTHER" id="PTHR43779">
    <property type="entry name" value="DIOXYGENASE RV0097-RELATED"/>
    <property type="match status" value="1"/>
</dbReference>
<dbReference type="GO" id="GO:0051213">
    <property type="term" value="F:dioxygenase activity"/>
    <property type="evidence" value="ECO:0007669"/>
    <property type="project" value="UniProtKB-KW"/>
</dbReference>
<evidence type="ECO:0000313" key="9">
    <source>
        <dbReference type="EMBL" id="USP82227.1"/>
    </source>
</evidence>
<keyword evidence="6" id="KW-0408">Iron</keyword>
<evidence type="ECO:0000256" key="2">
    <source>
        <dbReference type="ARBA" id="ARBA00005896"/>
    </source>
</evidence>
<dbReference type="InterPro" id="IPR051178">
    <property type="entry name" value="TfdA_dioxygenase"/>
</dbReference>
<dbReference type="GO" id="GO:0046872">
    <property type="term" value="F:metal ion binding"/>
    <property type="evidence" value="ECO:0007669"/>
    <property type="project" value="UniProtKB-KW"/>
</dbReference>
<feature type="domain" description="TauD/TfdA-like" evidence="8">
    <location>
        <begin position="28"/>
        <end position="352"/>
    </location>
</feature>
<accession>A0A9Q8ZF64</accession>
<evidence type="ECO:0000259" key="8">
    <source>
        <dbReference type="Pfam" id="PF02668"/>
    </source>
</evidence>
<comment type="cofactor">
    <cofactor evidence="1">
        <name>Fe(2+)</name>
        <dbReference type="ChEBI" id="CHEBI:29033"/>
    </cofactor>
</comment>
<dbReference type="VEuPathDB" id="FungiDB:yc1106_09501"/>
<feature type="region of interest" description="Disordered" evidence="7">
    <location>
        <begin position="383"/>
        <end position="434"/>
    </location>
</feature>
<evidence type="ECO:0000313" key="10">
    <source>
        <dbReference type="Proteomes" id="UP001056012"/>
    </source>
</evidence>
<dbReference type="EMBL" id="CP089281">
    <property type="protein sequence ID" value="USP82227.1"/>
    <property type="molecule type" value="Genomic_DNA"/>
</dbReference>
<keyword evidence="10" id="KW-1185">Reference proteome</keyword>
<evidence type="ECO:0000256" key="1">
    <source>
        <dbReference type="ARBA" id="ARBA00001954"/>
    </source>
</evidence>
<dbReference type="SUPFAM" id="SSF51197">
    <property type="entry name" value="Clavaminate synthase-like"/>
    <property type="match status" value="1"/>
</dbReference>
<dbReference type="AlphaFoldDB" id="A0A9Q8ZF64"/>
<comment type="similarity">
    <text evidence="2">Belongs to the TfdA dioxygenase family.</text>
</comment>
<dbReference type="OrthoDB" id="93019at2759"/>
<dbReference type="InterPro" id="IPR042098">
    <property type="entry name" value="TauD-like_sf"/>
</dbReference>
<dbReference type="InterPro" id="IPR003819">
    <property type="entry name" value="TauD/TfdA-like"/>
</dbReference>
<evidence type="ECO:0000256" key="6">
    <source>
        <dbReference type="ARBA" id="ARBA00023004"/>
    </source>
</evidence>